<accession>A0A6L2LQ92</accession>
<dbReference type="EMBL" id="BKCJ010004942">
    <property type="protein sequence ID" value="GEU63981.1"/>
    <property type="molecule type" value="Genomic_DNA"/>
</dbReference>
<evidence type="ECO:0000313" key="2">
    <source>
        <dbReference type="EMBL" id="GEU63981.1"/>
    </source>
</evidence>
<sequence>MAFVFSSSNNSNSSNGVDTTEGVITANGVNTARSQAKKGQTKYALIAYSTSSASSLDSEVSDCSKSCLKAVKNRLEELFNEPKTEKLKDKSNNVEPKSVRKGSDAPIIKD</sequence>
<dbReference type="AlphaFoldDB" id="A0A6L2LQ92"/>
<organism evidence="2">
    <name type="scientific">Tanacetum cinerariifolium</name>
    <name type="common">Dalmatian daisy</name>
    <name type="synonym">Chrysanthemum cinerariifolium</name>
    <dbReference type="NCBI Taxonomy" id="118510"/>
    <lineage>
        <taxon>Eukaryota</taxon>
        <taxon>Viridiplantae</taxon>
        <taxon>Streptophyta</taxon>
        <taxon>Embryophyta</taxon>
        <taxon>Tracheophyta</taxon>
        <taxon>Spermatophyta</taxon>
        <taxon>Magnoliopsida</taxon>
        <taxon>eudicotyledons</taxon>
        <taxon>Gunneridae</taxon>
        <taxon>Pentapetalae</taxon>
        <taxon>asterids</taxon>
        <taxon>campanulids</taxon>
        <taxon>Asterales</taxon>
        <taxon>Asteraceae</taxon>
        <taxon>Asteroideae</taxon>
        <taxon>Anthemideae</taxon>
        <taxon>Anthemidinae</taxon>
        <taxon>Tanacetum</taxon>
    </lineage>
</organism>
<proteinExistence type="predicted"/>
<protein>
    <submittedName>
        <fullName evidence="2">Uncharacterized protein</fullName>
    </submittedName>
</protein>
<feature type="region of interest" description="Disordered" evidence="1">
    <location>
        <begin position="1"/>
        <end position="21"/>
    </location>
</feature>
<gene>
    <name evidence="2" type="ORF">Tci_035959</name>
</gene>
<feature type="region of interest" description="Disordered" evidence="1">
    <location>
        <begin position="83"/>
        <end position="110"/>
    </location>
</feature>
<evidence type="ECO:0000256" key="1">
    <source>
        <dbReference type="SAM" id="MobiDB-lite"/>
    </source>
</evidence>
<feature type="compositionally biased region" description="Low complexity" evidence="1">
    <location>
        <begin position="1"/>
        <end position="15"/>
    </location>
</feature>
<reference evidence="2" key="1">
    <citation type="journal article" date="2019" name="Sci. Rep.">
        <title>Draft genome of Tanacetum cinerariifolium, the natural source of mosquito coil.</title>
        <authorList>
            <person name="Yamashiro T."/>
            <person name="Shiraishi A."/>
            <person name="Satake H."/>
            <person name="Nakayama K."/>
        </authorList>
    </citation>
    <scope>NUCLEOTIDE SEQUENCE</scope>
</reference>
<name>A0A6L2LQ92_TANCI</name>
<comment type="caution">
    <text evidence="2">The sequence shown here is derived from an EMBL/GenBank/DDBJ whole genome shotgun (WGS) entry which is preliminary data.</text>
</comment>